<feature type="non-terminal residue" evidence="2">
    <location>
        <position position="111"/>
    </location>
</feature>
<dbReference type="EMBL" id="AY606561">
    <property type="protein sequence ID" value="AAU14414.1"/>
    <property type="molecule type" value="Genomic_DNA"/>
</dbReference>
<dbReference type="EMBL" id="AY606575">
    <property type="protein sequence ID" value="AAU14428.1"/>
    <property type="molecule type" value="Genomic_DNA"/>
</dbReference>
<protein>
    <submittedName>
        <fullName evidence="2">Putative adenylosuccinate synthetase</fullName>
    </submittedName>
</protein>
<reference evidence="2" key="1">
    <citation type="journal article" date="2005" name="Genetics">
        <title>Genetic diversity, recombination and cryptic clades in Pseudomonas viridiflava infecting natural populations of Arabidopsis thaliana.</title>
        <authorList>
            <person name="Goss E.M."/>
            <person name="Kreitman M."/>
            <person name="Bergelson J."/>
        </authorList>
    </citation>
    <scope>NUCLEOTIDE SEQUENCE</scope>
    <source>
        <strain evidence="1">LU9.1e</strain>
        <strain evidence="2">PNA3.3a</strain>
    </source>
</reference>
<accession>Q5GEH0</accession>
<dbReference type="AlphaFoldDB" id="Q5GEH0"/>
<gene>
    <name evidence="2" type="primary">purA</name>
</gene>
<evidence type="ECO:0000313" key="2">
    <source>
        <dbReference type="EMBL" id="AAU14428.1"/>
    </source>
</evidence>
<sequence length="111" mass="11712">ATARTSCSKVLRVRCWTSTTVLTRTSPAPTPRLAASPPVRVSVRCTWITFWVSPRLTPRASARVRSLPSCSMTLALSWPSVAMSSVLPPVVPVVAAGSMPSSCVALSKSTA</sequence>
<evidence type="ECO:0000313" key="1">
    <source>
        <dbReference type="EMBL" id="AAU14414.1"/>
    </source>
</evidence>
<proteinExistence type="predicted"/>
<organism evidence="2">
    <name type="scientific">Pseudomonas viridiflava</name>
    <name type="common">Phytomonas viridiflava</name>
    <dbReference type="NCBI Taxonomy" id="33069"/>
    <lineage>
        <taxon>Bacteria</taxon>
        <taxon>Pseudomonadati</taxon>
        <taxon>Pseudomonadota</taxon>
        <taxon>Gammaproteobacteria</taxon>
        <taxon>Pseudomonadales</taxon>
        <taxon>Pseudomonadaceae</taxon>
        <taxon>Pseudomonas</taxon>
    </lineage>
</organism>
<feature type="non-terminal residue" evidence="2">
    <location>
        <position position="1"/>
    </location>
</feature>
<name>Q5GEH0_PSEVI</name>